<accession>A0A4Y2E6N3</accession>
<keyword evidence="2" id="KW-1185">Reference proteome</keyword>
<organism evidence="1 2">
    <name type="scientific">Araneus ventricosus</name>
    <name type="common">Orbweaver spider</name>
    <name type="synonym">Epeira ventricosa</name>
    <dbReference type="NCBI Taxonomy" id="182803"/>
    <lineage>
        <taxon>Eukaryota</taxon>
        <taxon>Metazoa</taxon>
        <taxon>Ecdysozoa</taxon>
        <taxon>Arthropoda</taxon>
        <taxon>Chelicerata</taxon>
        <taxon>Arachnida</taxon>
        <taxon>Araneae</taxon>
        <taxon>Araneomorphae</taxon>
        <taxon>Entelegynae</taxon>
        <taxon>Araneoidea</taxon>
        <taxon>Araneidae</taxon>
        <taxon>Araneus</taxon>
    </lineage>
</organism>
<dbReference type="EMBL" id="BGPR01091802">
    <property type="protein sequence ID" value="GBM24790.1"/>
    <property type="molecule type" value="Genomic_DNA"/>
</dbReference>
<protein>
    <submittedName>
        <fullName evidence="1">Uncharacterized protein</fullName>
    </submittedName>
</protein>
<proteinExistence type="predicted"/>
<dbReference type="OrthoDB" id="6020333at2759"/>
<reference evidence="1 2" key="1">
    <citation type="journal article" date="2019" name="Sci. Rep.">
        <title>Orb-weaving spider Araneus ventricosus genome elucidates the spidroin gene catalogue.</title>
        <authorList>
            <person name="Kono N."/>
            <person name="Nakamura H."/>
            <person name="Ohtoshi R."/>
            <person name="Moran D.A.P."/>
            <person name="Shinohara A."/>
            <person name="Yoshida Y."/>
            <person name="Fujiwara M."/>
            <person name="Mori M."/>
            <person name="Tomita M."/>
            <person name="Arakawa K."/>
        </authorList>
    </citation>
    <scope>NUCLEOTIDE SEQUENCE [LARGE SCALE GENOMIC DNA]</scope>
</reference>
<evidence type="ECO:0000313" key="2">
    <source>
        <dbReference type="Proteomes" id="UP000499080"/>
    </source>
</evidence>
<comment type="caution">
    <text evidence="1">The sequence shown here is derived from an EMBL/GenBank/DDBJ whole genome shotgun (WGS) entry which is preliminary data.</text>
</comment>
<gene>
    <name evidence="1" type="ORF">AVEN_122287_1</name>
</gene>
<dbReference type="AlphaFoldDB" id="A0A4Y2E6N3"/>
<dbReference type="Proteomes" id="UP000499080">
    <property type="component" value="Unassembled WGS sequence"/>
</dbReference>
<sequence length="94" mass="10502">MDVKSMQVLLAARLTQTGSKLRQISFEMRVFGYQTSSMLELDSFVLFVSGATLRVSSNALVSFDQISIVVADHPLDDIICSTTLRRVMEKTSRI</sequence>
<evidence type="ECO:0000313" key="1">
    <source>
        <dbReference type="EMBL" id="GBM24790.1"/>
    </source>
</evidence>
<name>A0A4Y2E6N3_ARAVE</name>